<keyword evidence="2" id="KW-0378">Hydrolase</keyword>
<feature type="chain" id="PRO_5047194870" evidence="4">
    <location>
        <begin position="20"/>
        <end position="685"/>
    </location>
</feature>
<evidence type="ECO:0000313" key="7">
    <source>
        <dbReference type="Proteomes" id="UP001202717"/>
    </source>
</evidence>
<dbReference type="RefSeq" id="WP_249995713.1">
    <property type="nucleotide sequence ID" value="NZ_CP116221.1"/>
</dbReference>
<organism evidence="6 7">
    <name type="scientific">Psychroserpens ponticola</name>
    <dbReference type="NCBI Taxonomy" id="2932268"/>
    <lineage>
        <taxon>Bacteria</taxon>
        <taxon>Pseudomonadati</taxon>
        <taxon>Bacteroidota</taxon>
        <taxon>Flavobacteriia</taxon>
        <taxon>Flavobacteriales</taxon>
        <taxon>Flavobacteriaceae</taxon>
        <taxon>Psychroserpens</taxon>
    </lineage>
</organism>
<protein>
    <submittedName>
        <fullName evidence="6">S41 family peptidase</fullName>
    </submittedName>
</protein>
<dbReference type="Pfam" id="PF03572">
    <property type="entry name" value="Peptidase_S41"/>
    <property type="match status" value="1"/>
</dbReference>
<dbReference type="SUPFAM" id="SSF52096">
    <property type="entry name" value="ClpP/crotonase"/>
    <property type="match status" value="1"/>
</dbReference>
<dbReference type="EMBL" id="CP116221">
    <property type="protein sequence ID" value="WCO02996.1"/>
    <property type="molecule type" value="Genomic_DNA"/>
</dbReference>
<keyword evidence="7" id="KW-1185">Reference proteome</keyword>
<dbReference type="Gene3D" id="3.90.226.10">
    <property type="entry name" value="2-enoyl-CoA Hydratase, Chain A, domain 1"/>
    <property type="match status" value="1"/>
</dbReference>
<dbReference type="SMART" id="SM00245">
    <property type="entry name" value="TSPc"/>
    <property type="match status" value="1"/>
</dbReference>
<dbReference type="PANTHER" id="PTHR32060:SF22">
    <property type="entry name" value="CARBOXYL-TERMINAL-PROCESSING PEPTIDASE 3, CHLOROPLASTIC"/>
    <property type="match status" value="1"/>
</dbReference>
<gene>
    <name evidence="6" type="ORF">MUN68_005765</name>
</gene>
<evidence type="ECO:0000256" key="4">
    <source>
        <dbReference type="SAM" id="SignalP"/>
    </source>
</evidence>
<evidence type="ECO:0000256" key="1">
    <source>
        <dbReference type="ARBA" id="ARBA00022670"/>
    </source>
</evidence>
<dbReference type="Pfam" id="PF17804">
    <property type="entry name" value="TSP_NTD"/>
    <property type="match status" value="1"/>
</dbReference>
<dbReference type="InterPro" id="IPR005151">
    <property type="entry name" value="Tail-specific_protease"/>
</dbReference>
<dbReference type="PANTHER" id="PTHR32060">
    <property type="entry name" value="TAIL-SPECIFIC PROTEASE"/>
    <property type="match status" value="1"/>
</dbReference>
<sequence length="685" mass="77665">MLKQLTLLSLLCCFLSVQSQDQPEFCEQLQAIKALVKKEHFKPKPIDDSLSVGVYKLFLAQLDDKKRFFIQKDIDVFEKDRLQLDDYIANNDCAFIDEYSEILVKRIENAKQIIHGFSKSKFDYSGKDTLRFAPDAAYTYLDDNTETINYWSKRIRYNILFELIEQDSIIENLSANFKKEEKEIKPKIIQKELCKLEELQNKNGGLSQFVKEAFLNAYVAFHDPNSTFFNATDKTTYVNSLSNDQLSFGIITNKNDKGNIVIAHITPGSPAFINGDFETNDIIKSLQANDIILETYCVSNDDIVAFINDENNTTITFKIKKQNGTLKDIELTKTKTKIEDNTVTGYLLKDKANIGYISINNFYSDFESPNGLGVANDVAKELYKLQKENIDALILDLRFNGGGSMKEAADLSGMFINRGPLSILKYGNGDTFTIKDTNRGSLFMKPIVILINNFSASASEFFAAAMQDYNRAIVVGSTSHGKASAQVILPLDEDSQLGFSKLTVEKFYRITGQSHQSVGVIPDIQLPNLYDNFKTEERFSSFALDNDSIEPTLKYIKLKALPLKALETKNRIRVGSNLAFDAVKSLNTLIIDNYFELKTEYPLTLQNVYKNMNAYHSQWELFSDSINNNTSTLVVSNTSSTIEVLSYNNEQKEVNEAFLKTIQNDIYISEAHYILLDLLNLNITD</sequence>
<feature type="signal peptide" evidence="4">
    <location>
        <begin position="1"/>
        <end position="19"/>
    </location>
</feature>
<dbReference type="CDD" id="cd07560">
    <property type="entry name" value="Peptidase_S41_CPP"/>
    <property type="match status" value="1"/>
</dbReference>
<dbReference type="Proteomes" id="UP001202717">
    <property type="component" value="Chromosome"/>
</dbReference>
<proteinExistence type="predicted"/>
<evidence type="ECO:0000313" key="6">
    <source>
        <dbReference type="EMBL" id="WCO02996.1"/>
    </source>
</evidence>
<keyword evidence="1" id="KW-0645">Protease</keyword>
<name>A0ABY7S0R5_9FLAO</name>
<dbReference type="InterPro" id="IPR036034">
    <property type="entry name" value="PDZ_sf"/>
</dbReference>
<feature type="domain" description="Tail specific protease" evidence="5">
    <location>
        <begin position="312"/>
        <end position="527"/>
    </location>
</feature>
<dbReference type="InterPro" id="IPR004447">
    <property type="entry name" value="Peptidase_S41A"/>
</dbReference>
<dbReference type="InterPro" id="IPR040573">
    <property type="entry name" value="TSP_N"/>
</dbReference>
<evidence type="ECO:0000256" key="2">
    <source>
        <dbReference type="ARBA" id="ARBA00022801"/>
    </source>
</evidence>
<keyword evidence="3" id="KW-0720">Serine protease</keyword>
<dbReference type="InterPro" id="IPR029045">
    <property type="entry name" value="ClpP/crotonase-like_dom_sf"/>
</dbReference>
<reference evidence="6 7" key="1">
    <citation type="submission" date="2023-01" db="EMBL/GenBank/DDBJ databases">
        <title>Psychroserpens ponticola sp. nov., isolated from seawater.</title>
        <authorList>
            <person name="Kristyanto S."/>
            <person name="Jung J."/>
            <person name="Kim J.M."/>
            <person name="Jeon C.O."/>
        </authorList>
    </citation>
    <scope>NUCLEOTIDE SEQUENCE [LARGE SCALE GENOMIC DNA]</scope>
    <source>
        <strain evidence="6 7">MSW6</strain>
    </source>
</reference>
<evidence type="ECO:0000259" key="5">
    <source>
        <dbReference type="SMART" id="SM00245"/>
    </source>
</evidence>
<dbReference type="SUPFAM" id="SSF50156">
    <property type="entry name" value="PDZ domain-like"/>
    <property type="match status" value="1"/>
</dbReference>
<accession>A0ABY7S0R5</accession>
<dbReference type="CDD" id="cd00136">
    <property type="entry name" value="PDZ_canonical"/>
    <property type="match status" value="1"/>
</dbReference>
<keyword evidence="4" id="KW-0732">Signal</keyword>
<evidence type="ECO:0000256" key="3">
    <source>
        <dbReference type="ARBA" id="ARBA00022825"/>
    </source>
</evidence>
<dbReference type="Gene3D" id="2.30.42.10">
    <property type="match status" value="1"/>
</dbReference>